<sequence>MWLKLSSYWFALEIFGLTRGASSHGKKKKKKKGCYRSQAKPARVPPRRTKHKRMAIKLISLTARYHKQPEVP</sequence>
<evidence type="ECO:0008006" key="5">
    <source>
        <dbReference type="Google" id="ProtNLM"/>
    </source>
</evidence>
<reference evidence="3" key="1">
    <citation type="submission" date="2021-12" db="EMBL/GenBank/DDBJ databases">
        <title>Comparative genomics, transcriptomics and evolutionary studies reveal genomic signatures of adaptation to plant cell wall in hemibiotrophic fungi.</title>
        <authorList>
            <consortium name="DOE Joint Genome Institute"/>
            <person name="Baroncelli R."/>
            <person name="Diaz J.F."/>
            <person name="Benocci T."/>
            <person name="Peng M."/>
            <person name="Battaglia E."/>
            <person name="Haridas S."/>
            <person name="Andreopoulos W."/>
            <person name="Labutti K."/>
            <person name="Pangilinan J."/>
            <person name="Floch G.L."/>
            <person name="Makela M.R."/>
            <person name="Henrissat B."/>
            <person name="Grigoriev I.V."/>
            <person name="Crouch J.A."/>
            <person name="De Vries R.P."/>
            <person name="Sukno S.A."/>
            <person name="Thon M.R."/>
        </authorList>
    </citation>
    <scope>NUCLEOTIDE SEQUENCE</scope>
    <source>
        <strain evidence="3">CBS 112980</strain>
    </source>
</reference>
<keyword evidence="4" id="KW-1185">Reference proteome</keyword>
<dbReference type="EMBL" id="JAHMHS010000017">
    <property type="protein sequence ID" value="KAK1728431.1"/>
    <property type="molecule type" value="Genomic_DNA"/>
</dbReference>
<name>A0AAD8XIW4_GLOAC</name>
<feature type="signal peptide" evidence="2">
    <location>
        <begin position="1"/>
        <end position="20"/>
    </location>
</feature>
<evidence type="ECO:0000256" key="1">
    <source>
        <dbReference type="SAM" id="MobiDB-lite"/>
    </source>
</evidence>
<proteinExistence type="predicted"/>
<evidence type="ECO:0000256" key="2">
    <source>
        <dbReference type="SAM" id="SignalP"/>
    </source>
</evidence>
<organism evidence="3 4">
    <name type="scientific">Glomerella acutata</name>
    <name type="common">Colletotrichum acutatum</name>
    <dbReference type="NCBI Taxonomy" id="27357"/>
    <lineage>
        <taxon>Eukaryota</taxon>
        <taxon>Fungi</taxon>
        <taxon>Dikarya</taxon>
        <taxon>Ascomycota</taxon>
        <taxon>Pezizomycotina</taxon>
        <taxon>Sordariomycetes</taxon>
        <taxon>Hypocreomycetidae</taxon>
        <taxon>Glomerellales</taxon>
        <taxon>Glomerellaceae</taxon>
        <taxon>Colletotrichum</taxon>
        <taxon>Colletotrichum acutatum species complex</taxon>
    </lineage>
</organism>
<evidence type="ECO:0000313" key="4">
    <source>
        <dbReference type="Proteomes" id="UP001244207"/>
    </source>
</evidence>
<evidence type="ECO:0000313" key="3">
    <source>
        <dbReference type="EMBL" id="KAK1728431.1"/>
    </source>
</evidence>
<feature type="chain" id="PRO_5042121525" description="Secreted protein" evidence="2">
    <location>
        <begin position="21"/>
        <end position="72"/>
    </location>
</feature>
<gene>
    <name evidence="3" type="ORF">BDZ83DRAFT_609173</name>
</gene>
<dbReference type="RefSeq" id="XP_060368486.1">
    <property type="nucleotide sequence ID" value="XM_060507519.1"/>
</dbReference>
<keyword evidence="2" id="KW-0732">Signal</keyword>
<dbReference type="GeneID" id="85391418"/>
<accession>A0AAD8XIW4</accession>
<feature type="region of interest" description="Disordered" evidence="1">
    <location>
        <begin position="20"/>
        <end position="53"/>
    </location>
</feature>
<dbReference type="AlphaFoldDB" id="A0AAD8XIW4"/>
<dbReference type="Proteomes" id="UP001244207">
    <property type="component" value="Unassembled WGS sequence"/>
</dbReference>
<protein>
    <recommendedName>
        <fullName evidence="5">Secreted protein</fullName>
    </recommendedName>
</protein>
<comment type="caution">
    <text evidence="3">The sequence shown here is derived from an EMBL/GenBank/DDBJ whole genome shotgun (WGS) entry which is preliminary data.</text>
</comment>
<feature type="compositionally biased region" description="Basic residues" evidence="1">
    <location>
        <begin position="24"/>
        <end position="34"/>
    </location>
</feature>